<feature type="domain" description="DUF6443" evidence="3">
    <location>
        <begin position="48"/>
        <end position="156"/>
    </location>
</feature>
<reference evidence="4 5" key="1">
    <citation type="submission" date="2024-04" db="EMBL/GenBank/DDBJ databases">
        <title>Genome sequencing and assembly of rice foliar adapted Chryseobacterium endophyticum OsEnb-ALM-A6.</title>
        <authorList>
            <person name="Kumar S."/>
            <person name="Javed M."/>
            <person name="Chouhan V."/>
            <person name="Charishma K."/>
            <person name="Patel A."/>
            <person name="Kumar M."/>
            <person name="Sahu K.P."/>
            <person name="Kumar A."/>
        </authorList>
    </citation>
    <scope>NUCLEOTIDE SEQUENCE [LARGE SCALE GENOMIC DNA]</scope>
    <source>
        <strain evidence="4 5">OsEnb-ALM-A6</strain>
    </source>
</reference>
<feature type="chain" id="PRO_5043459034" evidence="2">
    <location>
        <begin position="31"/>
        <end position="188"/>
    </location>
</feature>
<gene>
    <name evidence="4" type="ORF">AAFP95_08380</name>
</gene>
<accession>A0AAU6WTB7</accession>
<dbReference type="RefSeq" id="WP_345767395.1">
    <property type="nucleotide sequence ID" value="NZ_CP154834.1"/>
</dbReference>
<dbReference type="Pfam" id="PF20041">
    <property type="entry name" value="DUF6443"/>
    <property type="match status" value="1"/>
</dbReference>
<name>A0AAU6WTB7_9FLAO</name>
<evidence type="ECO:0000256" key="2">
    <source>
        <dbReference type="SAM" id="SignalP"/>
    </source>
</evidence>
<feature type="signal peptide" evidence="2">
    <location>
        <begin position="1"/>
        <end position="30"/>
    </location>
</feature>
<dbReference type="InterPro" id="IPR045619">
    <property type="entry name" value="DUF6443"/>
</dbReference>
<keyword evidence="2" id="KW-0732">Signal</keyword>
<evidence type="ECO:0000259" key="3">
    <source>
        <dbReference type="Pfam" id="PF20041"/>
    </source>
</evidence>
<protein>
    <submittedName>
        <fullName evidence="4">DUF6443 domain-containing protein</fullName>
    </submittedName>
</protein>
<dbReference type="EMBL" id="CP154834">
    <property type="protein sequence ID" value="XAO75848.1"/>
    <property type="molecule type" value="Genomic_DNA"/>
</dbReference>
<evidence type="ECO:0000313" key="4">
    <source>
        <dbReference type="EMBL" id="XAO75848.1"/>
    </source>
</evidence>
<dbReference type="Proteomes" id="UP001463665">
    <property type="component" value="Chromosome"/>
</dbReference>
<feature type="compositionally biased region" description="Basic and acidic residues" evidence="1">
    <location>
        <begin position="179"/>
        <end position="188"/>
    </location>
</feature>
<organism evidence="4 5">
    <name type="scientific">Chryseobacterium endophyticum</name>
    <dbReference type="NCBI Taxonomy" id="1854762"/>
    <lineage>
        <taxon>Bacteria</taxon>
        <taxon>Pseudomonadati</taxon>
        <taxon>Bacteroidota</taxon>
        <taxon>Flavobacteriia</taxon>
        <taxon>Flavobacteriales</taxon>
        <taxon>Weeksellaceae</taxon>
        <taxon>Chryseobacterium group</taxon>
        <taxon>Chryseobacterium</taxon>
    </lineage>
</organism>
<sequence length="188" mass="20777">MMKHLIKRKEKAVMKYASLLMLLFSGAALAQTNLSTDKNFIYTKNCLDADCVKKSESVQYFDGLGRPVQSVAIKATPLGRDVVTPVEYNPLGKQVKDYLPIPQSGTTNGAFYDSPFDGVPAAYGTERIYSEKIYDNVYTDRIKQVVSIGTAWTQKPVSLGYDTNMDGEVKNTSSPQPGRKGEPIPRLP</sequence>
<dbReference type="AlphaFoldDB" id="A0AAU6WTB7"/>
<evidence type="ECO:0000256" key="1">
    <source>
        <dbReference type="SAM" id="MobiDB-lite"/>
    </source>
</evidence>
<evidence type="ECO:0000313" key="5">
    <source>
        <dbReference type="Proteomes" id="UP001463665"/>
    </source>
</evidence>
<proteinExistence type="predicted"/>
<feature type="region of interest" description="Disordered" evidence="1">
    <location>
        <begin position="161"/>
        <end position="188"/>
    </location>
</feature>
<keyword evidence="5" id="KW-1185">Reference proteome</keyword>